<dbReference type="PANTHER" id="PTHR34975">
    <property type="entry name" value="SPORE GERMINATION PROTEIN A2"/>
    <property type="match status" value="1"/>
</dbReference>
<evidence type="ECO:0000256" key="1">
    <source>
        <dbReference type="ARBA" id="ARBA00004141"/>
    </source>
</evidence>
<protein>
    <submittedName>
        <fullName evidence="9">Endospore germination permease</fullName>
    </submittedName>
</protein>
<dbReference type="Proteomes" id="UP001595755">
    <property type="component" value="Unassembled WGS sequence"/>
</dbReference>
<evidence type="ECO:0000256" key="8">
    <source>
        <dbReference type="SAM" id="Phobius"/>
    </source>
</evidence>
<evidence type="ECO:0000256" key="6">
    <source>
        <dbReference type="ARBA" id="ARBA00022989"/>
    </source>
</evidence>
<keyword evidence="10" id="KW-1185">Reference proteome</keyword>
<feature type="transmembrane region" description="Helical" evidence="8">
    <location>
        <begin position="77"/>
        <end position="95"/>
    </location>
</feature>
<keyword evidence="4" id="KW-0309">Germination</keyword>
<proteinExistence type="inferred from homology"/>
<evidence type="ECO:0000256" key="4">
    <source>
        <dbReference type="ARBA" id="ARBA00022544"/>
    </source>
</evidence>
<comment type="subcellular location">
    <subcellularLocation>
        <location evidence="1">Membrane</location>
        <topology evidence="1">Multi-pass membrane protein</topology>
    </subcellularLocation>
</comment>
<feature type="transmembrane region" description="Helical" evidence="8">
    <location>
        <begin position="147"/>
        <end position="164"/>
    </location>
</feature>
<dbReference type="NCBIfam" id="TIGR00912">
    <property type="entry name" value="2A0309"/>
    <property type="match status" value="1"/>
</dbReference>
<evidence type="ECO:0000313" key="10">
    <source>
        <dbReference type="Proteomes" id="UP001595755"/>
    </source>
</evidence>
<feature type="transmembrane region" description="Helical" evidence="8">
    <location>
        <begin position="184"/>
        <end position="206"/>
    </location>
</feature>
<feature type="transmembrane region" description="Helical" evidence="8">
    <location>
        <begin position="270"/>
        <end position="292"/>
    </location>
</feature>
<accession>A0ABV8SFE3</accession>
<dbReference type="Pfam" id="PF03845">
    <property type="entry name" value="Spore_permease"/>
    <property type="match status" value="1"/>
</dbReference>
<dbReference type="EMBL" id="JBHSED010000046">
    <property type="protein sequence ID" value="MFC4306036.1"/>
    <property type="molecule type" value="Genomic_DNA"/>
</dbReference>
<keyword evidence="3" id="KW-0813">Transport</keyword>
<keyword evidence="5 8" id="KW-0812">Transmembrane</keyword>
<feature type="transmembrane region" description="Helical" evidence="8">
    <location>
        <begin position="40"/>
        <end position="65"/>
    </location>
</feature>
<evidence type="ECO:0000256" key="5">
    <source>
        <dbReference type="ARBA" id="ARBA00022692"/>
    </source>
</evidence>
<dbReference type="InterPro" id="IPR004761">
    <property type="entry name" value="Spore_GerAB"/>
</dbReference>
<organism evidence="9 10">
    <name type="scientific">Cohnella boryungensis</name>
    <dbReference type="NCBI Taxonomy" id="768479"/>
    <lineage>
        <taxon>Bacteria</taxon>
        <taxon>Bacillati</taxon>
        <taxon>Bacillota</taxon>
        <taxon>Bacilli</taxon>
        <taxon>Bacillales</taxon>
        <taxon>Paenibacillaceae</taxon>
        <taxon>Cohnella</taxon>
    </lineage>
</organism>
<evidence type="ECO:0000313" key="9">
    <source>
        <dbReference type="EMBL" id="MFC4306036.1"/>
    </source>
</evidence>
<feature type="transmembrane region" description="Helical" evidence="8">
    <location>
        <begin position="121"/>
        <end position="140"/>
    </location>
</feature>
<keyword evidence="6 8" id="KW-1133">Transmembrane helix</keyword>
<dbReference type="PANTHER" id="PTHR34975:SF2">
    <property type="entry name" value="SPORE GERMINATION PROTEIN A2"/>
    <property type="match status" value="1"/>
</dbReference>
<comment type="caution">
    <text evidence="9">The sequence shown here is derived from an EMBL/GenBank/DDBJ whole genome shotgun (WGS) entry which is preliminary data.</text>
</comment>
<feature type="transmembrane region" description="Helical" evidence="8">
    <location>
        <begin position="336"/>
        <end position="357"/>
    </location>
</feature>
<gene>
    <name evidence="9" type="ORF">ACFO1S_21625</name>
</gene>
<sequence>MTRQANITVKQMKVIITFFLLGDIMWFLPTTTTAVVQEDAWISAMIGIVIGIGLASLIFLFASKFRGLSLIHINRKVLGKYVGGVFSLFFLYLVFNNASAQVRVIGEFITVQMMTETPMRVIMFFFSAVVMIAVYTGYSVIARAAQVFYLLFVVMFSIFIVLLFPEVTSSNLQPILNHTPGKLFGGALLVIAFPFCQLTTLLMLFPYVENKRGAIKEYLYSTVLSGIAILLVILMSILVLGSYMTANHFYATYTLAKKINIGNFLQRLEVILVISYLTSTFYKCAITLHIVCRGLQQLFGLREYRTLVVPMFLMVFGYAYVLTPNTVVFNSLSPPWAFWEISNVLLQVFVVYSVYWLRTRWRKSPI</sequence>
<reference evidence="10" key="1">
    <citation type="journal article" date="2019" name="Int. J. Syst. Evol. Microbiol.">
        <title>The Global Catalogue of Microorganisms (GCM) 10K type strain sequencing project: providing services to taxonomists for standard genome sequencing and annotation.</title>
        <authorList>
            <consortium name="The Broad Institute Genomics Platform"/>
            <consortium name="The Broad Institute Genome Sequencing Center for Infectious Disease"/>
            <person name="Wu L."/>
            <person name="Ma J."/>
        </authorList>
    </citation>
    <scope>NUCLEOTIDE SEQUENCE [LARGE SCALE GENOMIC DNA]</scope>
    <source>
        <strain evidence="10">CGMCC 4.1641</strain>
    </source>
</reference>
<dbReference type="RefSeq" id="WP_204605516.1">
    <property type="nucleotide sequence ID" value="NZ_JBHSED010000046.1"/>
</dbReference>
<feature type="transmembrane region" description="Helical" evidence="8">
    <location>
        <begin position="304"/>
        <end position="321"/>
    </location>
</feature>
<evidence type="ECO:0000256" key="2">
    <source>
        <dbReference type="ARBA" id="ARBA00007998"/>
    </source>
</evidence>
<keyword evidence="7 8" id="KW-0472">Membrane</keyword>
<evidence type="ECO:0000256" key="7">
    <source>
        <dbReference type="ARBA" id="ARBA00023136"/>
    </source>
</evidence>
<comment type="similarity">
    <text evidence="2">Belongs to the amino acid-polyamine-organocation (APC) superfamily. Spore germination protein (SGP) (TC 2.A.3.9) family.</text>
</comment>
<feature type="transmembrane region" description="Helical" evidence="8">
    <location>
        <begin position="12"/>
        <end position="28"/>
    </location>
</feature>
<name>A0ABV8SFE3_9BACL</name>
<feature type="transmembrane region" description="Helical" evidence="8">
    <location>
        <begin position="218"/>
        <end position="240"/>
    </location>
</feature>
<evidence type="ECO:0000256" key="3">
    <source>
        <dbReference type="ARBA" id="ARBA00022448"/>
    </source>
</evidence>